<feature type="compositionally biased region" description="Basic and acidic residues" evidence="2">
    <location>
        <begin position="713"/>
        <end position="725"/>
    </location>
</feature>
<feature type="compositionally biased region" description="Basic and acidic residues" evidence="2">
    <location>
        <begin position="667"/>
        <end position="676"/>
    </location>
</feature>
<feature type="compositionally biased region" description="Basic residues" evidence="2">
    <location>
        <begin position="503"/>
        <end position="579"/>
    </location>
</feature>
<keyword evidence="1" id="KW-0175">Coiled coil</keyword>
<dbReference type="Pfam" id="PF15996">
    <property type="entry name" value="PNISR"/>
    <property type="match status" value="1"/>
</dbReference>
<proteinExistence type="predicted"/>
<feature type="compositionally biased region" description="Basic residues" evidence="2">
    <location>
        <begin position="614"/>
        <end position="648"/>
    </location>
</feature>
<feature type="coiled-coil region" evidence="1">
    <location>
        <begin position="206"/>
        <end position="239"/>
    </location>
</feature>
<feature type="region of interest" description="Disordered" evidence="2">
    <location>
        <begin position="132"/>
        <end position="157"/>
    </location>
</feature>
<sequence length="725" mass="83111">MWSGGTGGSGNNSQWSHNQWSFNASSYAHLPADQVDWAALAQQWIQMKDTQQHHHQVAQFPDPGHQLFLNAPQFSTIPTPNAGFRIDNNAVPQPVDPWTTAIQEQQHIVAEVPLKEEWSAPTDSFPPTDFSFQHGSYGHHEQQPPPHHHHQTDEYGEYWNGPHMSGGGKKLHHPKREYNSHQQQHDVTRTTQELDAIRRKSLPAWIREGLEKVEREKRKKQEKEEQDALKAQILEAQKSRLEKESLENHTASKWTVPPTRNDLLVDDKIDDEKVHKVATPSETLKDKLRLFLTELNKEEHFDQLMLCVRRQLTAILLDGTNEVMATLANAMLDKYKRKASQVKKIKAVASLKSELGGFGLTSYDGSDSEDDSALDSGSDDTGGDTEEEISNEIERKKQIFLYVQNLRLLGSEPKSPESPDRHKTENSADGTAGDSSKVQEKDSSTSPSNGDSIEEREGTVDEGSAQAPIELKKEKVSKNIVKSHSPSSHERSRSRSVSCDRVKRNRKSRSKSREKRRFKRSRSSSRDRKKSKKSRSRSKSREGKRSKRSRSKSRERKRSKKSKSRSKSREKRRHKRSRSRSTEKKKTCKSHSRSKSRERERRNPKRSSSSERKSSKRSRSTSRSRKSSKKSRSKSRERRVSKRSRPHSRSRDVSSRVSKSRSVSSDGWEHKRSGSKDRKRNNKKSDSRSKSHERKSGNGSKSRDSKKRKKSRSRSESSDKTSKYD</sequence>
<protein>
    <recommendedName>
        <fullName evidence="5">Arginine/serine-rich protein PNISR</fullName>
    </recommendedName>
</protein>
<reference evidence="3" key="1">
    <citation type="submission" date="2021-06" db="EMBL/GenBank/DDBJ databases">
        <authorList>
            <person name="Hodson N. C."/>
            <person name="Mongue J. A."/>
            <person name="Jaron S. K."/>
        </authorList>
    </citation>
    <scope>NUCLEOTIDE SEQUENCE</scope>
</reference>
<dbReference type="OrthoDB" id="10065820at2759"/>
<dbReference type="EMBL" id="CAJVCH010384775">
    <property type="protein sequence ID" value="CAG7817013.1"/>
    <property type="molecule type" value="Genomic_DNA"/>
</dbReference>
<name>A0A8J2KHI2_9HEXA</name>
<dbReference type="AlphaFoldDB" id="A0A8J2KHI2"/>
<accession>A0A8J2KHI2</accession>
<feature type="compositionally biased region" description="Basic and acidic residues" evidence="2">
    <location>
        <begin position="414"/>
        <end position="426"/>
    </location>
</feature>
<feature type="compositionally biased region" description="Basic and acidic residues" evidence="2">
    <location>
        <begin position="683"/>
        <end position="696"/>
    </location>
</feature>
<comment type="caution">
    <text evidence="3">The sequence shown here is derived from an EMBL/GenBank/DDBJ whole genome shotgun (WGS) entry which is preliminary data.</text>
</comment>
<feature type="compositionally biased region" description="Polar residues" evidence="2">
    <location>
        <begin position="427"/>
        <end position="436"/>
    </location>
</feature>
<evidence type="ECO:0000256" key="1">
    <source>
        <dbReference type="SAM" id="Coils"/>
    </source>
</evidence>
<feature type="compositionally biased region" description="Acidic residues" evidence="2">
    <location>
        <begin position="366"/>
        <end position="388"/>
    </location>
</feature>
<evidence type="ECO:0000313" key="3">
    <source>
        <dbReference type="EMBL" id="CAG7817013.1"/>
    </source>
</evidence>
<dbReference type="InterPro" id="IPR031937">
    <property type="entry name" value="PNISR"/>
</dbReference>
<feature type="compositionally biased region" description="Low complexity" evidence="2">
    <location>
        <begin position="655"/>
        <end position="665"/>
    </location>
</feature>
<dbReference type="Proteomes" id="UP000708208">
    <property type="component" value="Unassembled WGS sequence"/>
</dbReference>
<feature type="region of interest" description="Disordered" evidence="2">
    <location>
        <begin position="362"/>
        <end position="388"/>
    </location>
</feature>
<organism evidence="3 4">
    <name type="scientific">Allacma fusca</name>
    <dbReference type="NCBI Taxonomy" id="39272"/>
    <lineage>
        <taxon>Eukaryota</taxon>
        <taxon>Metazoa</taxon>
        <taxon>Ecdysozoa</taxon>
        <taxon>Arthropoda</taxon>
        <taxon>Hexapoda</taxon>
        <taxon>Collembola</taxon>
        <taxon>Symphypleona</taxon>
        <taxon>Sminthuridae</taxon>
        <taxon>Allacma</taxon>
    </lineage>
</organism>
<evidence type="ECO:0008006" key="5">
    <source>
        <dbReference type="Google" id="ProtNLM"/>
    </source>
</evidence>
<evidence type="ECO:0000256" key="2">
    <source>
        <dbReference type="SAM" id="MobiDB-lite"/>
    </source>
</evidence>
<feature type="compositionally biased region" description="Basic and acidic residues" evidence="2">
    <location>
        <begin position="487"/>
        <end position="502"/>
    </location>
</feature>
<evidence type="ECO:0000313" key="4">
    <source>
        <dbReference type="Proteomes" id="UP000708208"/>
    </source>
</evidence>
<keyword evidence="4" id="KW-1185">Reference proteome</keyword>
<gene>
    <name evidence="3" type="ORF">AFUS01_LOCUS27602</name>
</gene>
<dbReference type="PANTHER" id="PTHR31518">
    <property type="entry name" value="ARGININE/SERINE-RICH PROTEIN PNISR"/>
    <property type="match status" value="1"/>
</dbReference>
<feature type="region of interest" description="Disordered" evidence="2">
    <location>
        <begin position="410"/>
        <end position="725"/>
    </location>
</feature>